<dbReference type="InterPro" id="IPR011045">
    <property type="entry name" value="N2O_reductase_N"/>
</dbReference>
<keyword evidence="4" id="KW-1185">Reference proteome</keyword>
<dbReference type="PANTHER" id="PTHR30344">
    <property type="entry name" value="6-PHOSPHOGLUCONOLACTONASE-RELATED"/>
    <property type="match status" value="1"/>
</dbReference>
<gene>
    <name evidence="3" type="ORF">IW252_000061</name>
</gene>
<protein>
    <submittedName>
        <fullName evidence="3">6-phosphogluconolactonase</fullName>
        <ecNumber evidence="3">3.1.1.31</ecNumber>
    </submittedName>
</protein>
<evidence type="ECO:0000256" key="2">
    <source>
        <dbReference type="SAM" id="MobiDB-lite"/>
    </source>
</evidence>
<proteinExistence type="inferred from homology"/>
<dbReference type="EMBL" id="JADOTZ010000001">
    <property type="protein sequence ID" value="MBG6083294.1"/>
    <property type="molecule type" value="Genomic_DNA"/>
</dbReference>
<evidence type="ECO:0000256" key="1">
    <source>
        <dbReference type="ARBA" id="ARBA00005564"/>
    </source>
</evidence>
<dbReference type="Pfam" id="PF10282">
    <property type="entry name" value="Lactonase"/>
    <property type="match status" value="1"/>
</dbReference>
<reference evidence="3" key="1">
    <citation type="submission" date="2020-11" db="EMBL/GenBank/DDBJ databases">
        <title>Sequencing the genomes of 1000 actinobacteria strains.</title>
        <authorList>
            <person name="Klenk H.-P."/>
        </authorList>
    </citation>
    <scope>NUCLEOTIDE SEQUENCE</scope>
    <source>
        <strain evidence="3">DSM 26152</strain>
    </source>
</reference>
<evidence type="ECO:0000313" key="3">
    <source>
        <dbReference type="EMBL" id="MBG6083294.1"/>
    </source>
</evidence>
<dbReference type="RefSeq" id="WP_196834753.1">
    <property type="nucleotide sequence ID" value="NZ_JADOTZ010000001.1"/>
</dbReference>
<feature type="region of interest" description="Disordered" evidence="2">
    <location>
        <begin position="331"/>
        <end position="352"/>
    </location>
</feature>
<comment type="similarity">
    <text evidence="1">Belongs to the cycloisomerase 2 family.</text>
</comment>
<keyword evidence="3" id="KW-0378">Hydrolase</keyword>
<dbReference type="GO" id="GO:0005829">
    <property type="term" value="C:cytosol"/>
    <property type="evidence" value="ECO:0007669"/>
    <property type="project" value="TreeGrafter"/>
</dbReference>
<sequence length="352" mass="37038">MPQPTTVDLYIACAGADRIDRLRLDTATGGLEATGQSWPAPGIRTSAYDGDRSLYYAGQSTSPGSIQVLQRDDAGALTTVATAEVPDKCVNVSLAPHGSAIFSASYHGHSVFGLPLDADGIPNPPAVAGDAPGEKAHSVVVAPDGQHAYVASLGDDVVVAYAVEGARLVEVSRHRSPEGAGPRHLRFSSGGDVLYVLHEMTGLVLVYRRDLASGALRQMQAIDSVPESLELKPGWARDAQSPWPGLDRVWCADLHLTGEGRFLYTTERSTSTINGFAVDDQGTLSLLGTWETEKQPRGAAIVAGVDAEYFLVAGEASDSVTAHQLDRTTGELSVTGRAPTGAGPLWIEPATR</sequence>
<dbReference type="SUPFAM" id="SSF50974">
    <property type="entry name" value="Nitrous oxide reductase, N-terminal domain"/>
    <property type="match status" value="1"/>
</dbReference>
<accession>A0A931D2Q6</accession>
<dbReference type="Gene3D" id="2.130.10.10">
    <property type="entry name" value="YVTN repeat-like/Quinoprotein amine dehydrogenase"/>
    <property type="match status" value="1"/>
</dbReference>
<name>A0A931D2Q6_9MICC</name>
<dbReference type="InterPro" id="IPR050282">
    <property type="entry name" value="Cycloisomerase_2"/>
</dbReference>
<evidence type="ECO:0000313" key="4">
    <source>
        <dbReference type="Proteomes" id="UP000625033"/>
    </source>
</evidence>
<dbReference type="InterPro" id="IPR015943">
    <property type="entry name" value="WD40/YVTN_repeat-like_dom_sf"/>
</dbReference>
<dbReference type="Proteomes" id="UP000625033">
    <property type="component" value="Unassembled WGS sequence"/>
</dbReference>
<comment type="caution">
    <text evidence="3">The sequence shown here is derived from an EMBL/GenBank/DDBJ whole genome shotgun (WGS) entry which is preliminary data.</text>
</comment>
<dbReference type="InterPro" id="IPR019405">
    <property type="entry name" value="Lactonase_7-beta_prop"/>
</dbReference>
<dbReference type="AlphaFoldDB" id="A0A931D2Q6"/>
<dbReference type="GO" id="GO:0017057">
    <property type="term" value="F:6-phosphogluconolactonase activity"/>
    <property type="evidence" value="ECO:0007669"/>
    <property type="project" value="UniProtKB-EC"/>
</dbReference>
<organism evidence="3 4">
    <name type="scientific">Zhihengliuella flava</name>
    <dbReference type="NCBI Taxonomy" id="1285193"/>
    <lineage>
        <taxon>Bacteria</taxon>
        <taxon>Bacillati</taxon>
        <taxon>Actinomycetota</taxon>
        <taxon>Actinomycetes</taxon>
        <taxon>Micrococcales</taxon>
        <taxon>Micrococcaceae</taxon>
        <taxon>Zhihengliuella</taxon>
    </lineage>
</organism>
<dbReference type="PANTHER" id="PTHR30344:SF1">
    <property type="entry name" value="6-PHOSPHOGLUCONOLACTONASE"/>
    <property type="match status" value="1"/>
</dbReference>
<dbReference type="EC" id="3.1.1.31" evidence="3"/>